<proteinExistence type="predicted"/>
<dbReference type="EMBL" id="CATOUU010001177">
    <property type="protein sequence ID" value="CAI9977228.1"/>
    <property type="molecule type" value="Genomic_DNA"/>
</dbReference>
<sequence>MSDDNSIDLNEQFYRKCIENGTLEMDGIGEDDELQNIEFLEHFDIHHLEMNACANIIPKFKNIKLKELIILDSAIETLEQLQLENLEHFQLILEEYELQYSVKVNLQSPKLKYLIIQGYNIVDIDPLKQLTQLTTVLLSCCMLHNIDVLAYLTNLKELHMDYNSILYIYPLQELKQLEILTVTCNKITDFSPIQNHLNFKNYEIADQNKPSKEELILTEKVKNIYQNASLFRQIINKRNNSIGKLQLQTNKVIQQKLKQLQCNMGSFLNQVVTHFQVLQNYEYGNQ</sequence>
<protein>
    <submittedName>
        <fullName evidence="3">Leucine-rich repeat domain-containing protein</fullName>
    </submittedName>
    <submittedName>
        <fullName evidence="4">Leucine-rich_repeat domain-containing protein</fullName>
    </submittedName>
</protein>
<gene>
    <name evidence="4" type="ORF">HINF_LOCUS10310</name>
    <name evidence="3" type="ORF">HINF_LOCUS64873</name>
</gene>
<dbReference type="AlphaFoldDB" id="A0AA86RLX0"/>
<accession>A0AA86RLX0</accession>
<keyword evidence="2" id="KW-0677">Repeat</keyword>
<evidence type="ECO:0000256" key="2">
    <source>
        <dbReference type="ARBA" id="ARBA00022737"/>
    </source>
</evidence>
<dbReference type="Proteomes" id="UP001642409">
    <property type="component" value="Unassembled WGS sequence"/>
</dbReference>
<evidence type="ECO:0000256" key="1">
    <source>
        <dbReference type="ARBA" id="ARBA00022614"/>
    </source>
</evidence>
<name>A0AA86RLX0_9EUKA</name>
<dbReference type="InterPro" id="IPR001611">
    <property type="entry name" value="Leu-rich_rpt"/>
</dbReference>
<dbReference type="SUPFAM" id="SSF52058">
    <property type="entry name" value="L domain-like"/>
    <property type="match status" value="1"/>
</dbReference>
<evidence type="ECO:0000313" key="4">
    <source>
        <dbReference type="EMBL" id="CAL5988308.1"/>
    </source>
</evidence>
<reference evidence="4 5" key="2">
    <citation type="submission" date="2024-07" db="EMBL/GenBank/DDBJ databases">
        <authorList>
            <person name="Akdeniz Z."/>
        </authorList>
    </citation>
    <scope>NUCLEOTIDE SEQUENCE [LARGE SCALE GENOMIC DNA]</scope>
</reference>
<organism evidence="3">
    <name type="scientific">Hexamita inflata</name>
    <dbReference type="NCBI Taxonomy" id="28002"/>
    <lineage>
        <taxon>Eukaryota</taxon>
        <taxon>Metamonada</taxon>
        <taxon>Diplomonadida</taxon>
        <taxon>Hexamitidae</taxon>
        <taxon>Hexamitinae</taxon>
        <taxon>Hexamita</taxon>
    </lineage>
</organism>
<dbReference type="InterPro" id="IPR032675">
    <property type="entry name" value="LRR_dom_sf"/>
</dbReference>
<reference evidence="3" key="1">
    <citation type="submission" date="2023-06" db="EMBL/GenBank/DDBJ databases">
        <authorList>
            <person name="Kurt Z."/>
        </authorList>
    </citation>
    <scope>NUCLEOTIDE SEQUENCE</scope>
</reference>
<dbReference type="Pfam" id="PF12799">
    <property type="entry name" value="LRR_4"/>
    <property type="match status" value="1"/>
</dbReference>
<keyword evidence="1" id="KW-0433">Leucine-rich repeat</keyword>
<dbReference type="EMBL" id="CAXDID020000022">
    <property type="protein sequence ID" value="CAL5988308.1"/>
    <property type="molecule type" value="Genomic_DNA"/>
</dbReference>
<keyword evidence="5" id="KW-1185">Reference proteome</keyword>
<evidence type="ECO:0000313" key="3">
    <source>
        <dbReference type="EMBL" id="CAI9977228.1"/>
    </source>
</evidence>
<comment type="caution">
    <text evidence="3">The sequence shown here is derived from an EMBL/GenBank/DDBJ whole genome shotgun (WGS) entry which is preliminary data.</text>
</comment>
<dbReference type="InterPro" id="IPR025875">
    <property type="entry name" value="Leu-rich_rpt_4"/>
</dbReference>
<dbReference type="Gene3D" id="3.80.10.10">
    <property type="entry name" value="Ribonuclease Inhibitor"/>
    <property type="match status" value="1"/>
</dbReference>
<evidence type="ECO:0000313" key="5">
    <source>
        <dbReference type="Proteomes" id="UP001642409"/>
    </source>
</evidence>
<dbReference type="PROSITE" id="PS51450">
    <property type="entry name" value="LRR"/>
    <property type="match status" value="1"/>
</dbReference>